<evidence type="ECO:0000313" key="5">
    <source>
        <dbReference type="EMBL" id="RPF19581.1"/>
    </source>
</evidence>
<gene>
    <name evidence="5" type="ORF">EDD34_0132</name>
</gene>
<feature type="domain" description="HTH tetR-type" evidence="4">
    <location>
        <begin position="38"/>
        <end position="98"/>
    </location>
</feature>
<dbReference type="Proteomes" id="UP000280501">
    <property type="component" value="Unassembled WGS sequence"/>
</dbReference>
<dbReference type="GO" id="GO:0000976">
    <property type="term" value="F:transcription cis-regulatory region binding"/>
    <property type="evidence" value="ECO:0007669"/>
    <property type="project" value="TreeGrafter"/>
</dbReference>
<evidence type="ECO:0000259" key="4">
    <source>
        <dbReference type="PROSITE" id="PS50977"/>
    </source>
</evidence>
<protein>
    <submittedName>
        <fullName evidence="5">TetR family transcriptional regulator</fullName>
    </submittedName>
</protein>
<keyword evidence="1 2" id="KW-0238">DNA-binding</keyword>
<dbReference type="InterPro" id="IPR009057">
    <property type="entry name" value="Homeodomain-like_sf"/>
</dbReference>
<reference evidence="5 6" key="1">
    <citation type="submission" date="2018-11" db="EMBL/GenBank/DDBJ databases">
        <title>Sequencing the genomes of 1000 actinobacteria strains.</title>
        <authorList>
            <person name="Klenk H.-P."/>
        </authorList>
    </citation>
    <scope>NUCLEOTIDE SEQUENCE [LARGE SCALE GENOMIC DNA]</scope>
    <source>
        <strain evidence="5 6">DSM 15700</strain>
    </source>
</reference>
<evidence type="ECO:0000256" key="1">
    <source>
        <dbReference type="ARBA" id="ARBA00023125"/>
    </source>
</evidence>
<dbReference type="AlphaFoldDB" id="A0A3N4ZI56"/>
<dbReference type="PANTHER" id="PTHR30055">
    <property type="entry name" value="HTH-TYPE TRANSCRIPTIONAL REGULATOR RUTR"/>
    <property type="match status" value="1"/>
</dbReference>
<dbReference type="Gene3D" id="1.10.357.10">
    <property type="entry name" value="Tetracycline Repressor, domain 2"/>
    <property type="match status" value="1"/>
</dbReference>
<evidence type="ECO:0000256" key="3">
    <source>
        <dbReference type="SAM" id="MobiDB-lite"/>
    </source>
</evidence>
<dbReference type="EMBL" id="RKQZ01000001">
    <property type="protein sequence ID" value="RPF19581.1"/>
    <property type="molecule type" value="Genomic_DNA"/>
</dbReference>
<dbReference type="PANTHER" id="PTHR30055:SF241">
    <property type="entry name" value="TRANSCRIPTIONAL REGULATORY PROTEIN"/>
    <property type="match status" value="1"/>
</dbReference>
<dbReference type="InterPro" id="IPR001647">
    <property type="entry name" value="HTH_TetR"/>
</dbReference>
<sequence length="246" mass="26807">MTAEPLRDAATEPGDAAPTEASSPVENALAGTLTPRRERTRARLMDAAYTVFARDGIHGASIEVICEAAGFTRGAFYSNFDSKEALFLALADRLKREQLDALEVATRNLDPRAFRTGTIDHDAIAHVLNAVSTDPRHNRQWTLLRSELELLAMRDARVAALYGAHLATLREELTDAITRILDTLGLRFVVDTDLAIEMLLAVHEAADRRHAVEHPVTGPVTADTPHGGPDQTSLSDLVDFLIAARP</sequence>
<dbReference type="PRINTS" id="PR00455">
    <property type="entry name" value="HTHTETR"/>
</dbReference>
<feature type="compositionally biased region" description="Basic and acidic residues" evidence="3">
    <location>
        <begin position="1"/>
        <end position="10"/>
    </location>
</feature>
<evidence type="ECO:0000256" key="2">
    <source>
        <dbReference type="PROSITE-ProRule" id="PRU00335"/>
    </source>
</evidence>
<accession>A0A3N4ZI56</accession>
<dbReference type="InterPro" id="IPR050109">
    <property type="entry name" value="HTH-type_TetR-like_transc_reg"/>
</dbReference>
<proteinExistence type="predicted"/>
<dbReference type="Pfam" id="PF00440">
    <property type="entry name" value="TetR_N"/>
    <property type="match status" value="1"/>
</dbReference>
<dbReference type="SUPFAM" id="SSF46689">
    <property type="entry name" value="Homeodomain-like"/>
    <property type="match status" value="1"/>
</dbReference>
<dbReference type="RefSeq" id="WP_123812869.1">
    <property type="nucleotide sequence ID" value="NZ_RKQZ01000001.1"/>
</dbReference>
<feature type="region of interest" description="Disordered" evidence="3">
    <location>
        <begin position="211"/>
        <end position="233"/>
    </location>
</feature>
<organism evidence="5 6">
    <name type="scientific">Myceligenerans xiligouense</name>
    <dbReference type="NCBI Taxonomy" id="253184"/>
    <lineage>
        <taxon>Bacteria</taxon>
        <taxon>Bacillati</taxon>
        <taxon>Actinomycetota</taxon>
        <taxon>Actinomycetes</taxon>
        <taxon>Micrococcales</taxon>
        <taxon>Promicromonosporaceae</taxon>
        <taxon>Myceligenerans</taxon>
    </lineage>
</organism>
<evidence type="ECO:0000313" key="6">
    <source>
        <dbReference type="Proteomes" id="UP000280501"/>
    </source>
</evidence>
<feature type="DNA-binding region" description="H-T-H motif" evidence="2">
    <location>
        <begin position="61"/>
        <end position="80"/>
    </location>
</feature>
<dbReference type="PROSITE" id="PS50977">
    <property type="entry name" value="HTH_TETR_2"/>
    <property type="match status" value="1"/>
</dbReference>
<keyword evidence="6" id="KW-1185">Reference proteome</keyword>
<comment type="caution">
    <text evidence="5">The sequence shown here is derived from an EMBL/GenBank/DDBJ whole genome shotgun (WGS) entry which is preliminary data.</text>
</comment>
<dbReference type="OrthoDB" id="7252896at2"/>
<dbReference type="GO" id="GO:0003700">
    <property type="term" value="F:DNA-binding transcription factor activity"/>
    <property type="evidence" value="ECO:0007669"/>
    <property type="project" value="TreeGrafter"/>
</dbReference>
<name>A0A3N4ZI56_9MICO</name>
<feature type="region of interest" description="Disordered" evidence="3">
    <location>
        <begin position="1"/>
        <end position="31"/>
    </location>
</feature>